<dbReference type="GO" id="GO:0006508">
    <property type="term" value="P:proteolysis"/>
    <property type="evidence" value="ECO:0007669"/>
    <property type="project" value="InterPro"/>
</dbReference>
<dbReference type="SUPFAM" id="SSF52096">
    <property type="entry name" value="ClpP/crotonase"/>
    <property type="match status" value="1"/>
</dbReference>
<dbReference type="InterPro" id="IPR005151">
    <property type="entry name" value="Tail-specific_protease"/>
</dbReference>
<dbReference type="SMART" id="SM00245">
    <property type="entry name" value="TSPc"/>
    <property type="match status" value="1"/>
</dbReference>
<reference evidence="3 4" key="1">
    <citation type="submission" date="2019-01" db="EMBL/GenBank/DDBJ databases">
        <authorList>
            <consortium name="Pathogen Informatics"/>
        </authorList>
    </citation>
    <scope>NUCLEOTIDE SEQUENCE [LARGE SCALE GENOMIC DNA]</scope>
    <source>
        <strain evidence="3 4">NCTC10172</strain>
    </source>
</reference>
<accession>A0A449BL94</accession>
<name>A0A449BL94_9MOLU</name>
<evidence type="ECO:0000256" key="1">
    <source>
        <dbReference type="SAM" id="SignalP"/>
    </source>
</evidence>
<feature type="domain" description="Tail specific protease" evidence="2">
    <location>
        <begin position="687"/>
        <end position="891"/>
    </location>
</feature>
<dbReference type="GO" id="GO:0008236">
    <property type="term" value="F:serine-type peptidase activity"/>
    <property type="evidence" value="ECO:0007669"/>
    <property type="project" value="InterPro"/>
</dbReference>
<evidence type="ECO:0000313" key="3">
    <source>
        <dbReference type="EMBL" id="VEU83173.1"/>
    </source>
</evidence>
<dbReference type="PROSITE" id="PS51257">
    <property type="entry name" value="PROKAR_LIPOPROTEIN"/>
    <property type="match status" value="1"/>
</dbReference>
<protein>
    <submittedName>
        <fullName evidence="3">Peptidase, S41 family</fullName>
    </submittedName>
</protein>
<feature type="signal peptide" evidence="1">
    <location>
        <begin position="1"/>
        <end position="19"/>
    </location>
</feature>
<dbReference type="AlphaFoldDB" id="A0A449BL94"/>
<dbReference type="InterPro" id="IPR029045">
    <property type="entry name" value="ClpP/crotonase-like_dom_sf"/>
</dbReference>
<dbReference type="KEGG" id="ahk:NCTC10172_01230"/>
<dbReference type="EMBL" id="LR215050">
    <property type="protein sequence ID" value="VEU83173.1"/>
    <property type="molecule type" value="Genomic_DNA"/>
</dbReference>
<evidence type="ECO:0000259" key="2">
    <source>
        <dbReference type="SMART" id="SM00245"/>
    </source>
</evidence>
<dbReference type="STRING" id="1408416.GCA_000702765_01289"/>
<feature type="chain" id="PRO_5019039096" evidence="1">
    <location>
        <begin position="20"/>
        <end position="907"/>
    </location>
</feature>
<evidence type="ECO:0000313" key="4">
    <source>
        <dbReference type="Proteomes" id="UP000290909"/>
    </source>
</evidence>
<dbReference type="RefSeq" id="WP_035370021.1">
    <property type="nucleotide sequence ID" value="NZ_LR215050.1"/>
</dbReference>
<organism evidence="3 4">
    <name type="scientific">Acholeplasma hippikon</name>
    <dbReference type="NCBI Taxonomy" id="264636"/>
    <lineage>
        <taxon>Bacteria</taxon>
        <taxon>Bacillati</taxon>
        <taxon>Mycoplasmatota</taxon>
        <taxon>Mollicutes</taxon>
        <taxon>Acholeplasmatales</taxon>
        <taxon>Acholeplasmataceae</taxon>
        <taxon>Acholeplasma</taxon>
    </lineage>
</organism>
<gene>
    <name evidence="3" type="ORF">NCTC10172_01230</name>
</gene>
<keyword evidence="1" id="KW-0732">Signal</keyword>
<dbReference type="Pfam" id="PF03572">
    <property type="entry name" value="Peptidase_S41"/>
    <property type="match status" value="1"/>
</dbReference>
<keyword evidence="4" id="KW-1185">Reference proteome</keyword>
<dbReference type="Proteomes" id="UP000290909">
    <property type="component" value="Chromosome"/>
</dbReference>
<proteinExistence type="predicted"/>
<dbReference type="Gene3D" id="3.90.226.10">
    <property type="entry name" value="2-enoyl-CoA Hydratase, Chain A, domain 1"/>
    <property type="match status" value="1"/>
</dbReference>
<sequence length="907" mass="102881">MKKIALSIFSFIIILLVTACQPSGPKSYTVTFKYDTGEVFLTSTVKEGERVAEPTTMPSKPDADFKYWYETDIEKSFIFTTPINKDTVLTAYFEDYEFVTVTLQSNFGETIETLSVKRGNIIDEVTTPTSTNGLFKHWYVLNVDVPFDLDAPINNSITLIAAWTYNANVEVNYVSYLGKDGELVAKLPVLLNEKAPAVPFNYSDVTFKYFYTDNQNEPYDLTASVSENLTLHAMFSTYEIEIANKVSIPFENTTTEFDVKNGNLDIFYAENGSVPYVNVYEFLALLKGFIDPELFETFDFTFEDGVLDITYQYYDDTEDVIYDLICTIDFNKNLISTNDPAFYWAYIYSTETNYGRNIEYVLDHPDKEYTEGIDVVYNLNLYNLDLAVYGDDYLAPLYIVNQLFAGSSYYNVYFNGDKLFGIYGQVSSSDPAYNKIRRSSKNNTKLPEDLLQHNYDVLAFNMDHFYGLKDYKEINSFYDVLQTYKSGLMNSDPKVVTATVQSILMKKLDELHTSYGFAGYYNASTYNPPVTQSSYGSNVLNWYLNGLYIVDDAIAAKWKTGTTSGWAADSIRRPKYWLIDDNSAVISFDGFETMDIEETTIWDDEPYNYVFKQTNILPALNGGNRYFVYNQSTGKDTITETLIWGISQNDLTSYASTLINDGWEFVKEDTTQTDYRANGYYKKTINNVTYMATIAYNNLYDTAYIGLTKGIPTNYNNAWKIKSDVVNLIYSDSAVYIETMIREIKQNHPTVKNIGLDITFNTGGNVGALYRIVGLMTNEPFAVSSYDGETKSYSTSYVTTSYNAYDEYEWFLLQSVVSFSAANELSTIFKQNNLGKIIGQTSGGGTSSITPILLPDGTFFTMSSQNMNMIRLADGTYITNEAGITPDYEIAIEDLYNNEILAGILNN</sequence>